<dbReference type="RefSeq" id="WP_063177902.1">
    <property type="nucleotide sequence ID" value="NZ_LQRA01000013.1"/>
</dbReference>
<feature type="region of interest" description="Disordered" evidence="1">
    <location>
        <begin position="1"/>
        <end position="30"/>
    </location>
</feature>
<keyword evidence="3" id="KW-1185">Reference proteome</keyword>
<name>A0A161SMM3_9BACL</name>
<accession>A0A161SMM3</accession>
<dbReference type="OrthoDB" id="9882161at2"/>
<dbReference type="EMBL" id="LQRA01000013">
    <property type="protein sequence ID" value="KZE83982.1"/>
    <property type="molecule type" value="Genomic_DNA"/>
</dbReference>
<evidence type="ECO:0000256" key="1">
    <source>
        <dbReference type="SAM" id="MobiDB-lite"/>
    </source>
</evidence>
<protein>
    <submittedName>
        <fullName evidence="2">Uncharacterized protein</fullName>
    </submittedName>
</protein>
<evidence type="ECO:0000313" key="3">
    <source>
        <dbReference type="Proteomes" id="UP000076563"/>
    </source>
</evidence>
<proteinExistence type="predicted"/>
<sequence>MWRHTRNQTGASAAGAARSEARHTRSQPAVPASMATLLQMQKQVGNQAVTRLVRQFKSAAGAAVQRKFTDPVLNISADNASEWKAYLDAKFASGNHQFTVQDELIVMNNSLTTHYLKLEELGHKDATLQLLQKLVDSSKEAEGDPAKVGHQHALVKSGGERLRFQHHLITEVDDLLALMSNGTKVNTMLSSSSTPLEDRMRLFDMVNDKEKMTLKIKALDYAAARPDVTDARLLANHYSFYIANNPDGTLADHVVEQNYTARAGALHGKQQSKQTVYGLDPENKGETEKKLKTAASTLTFESEAAALSHAEKHPFTNPDIDTYLKWARLTIEKGYADKIERNQFNSGYSVHFTFDSHVTIVRVDQAGEAFISTYIPKEDTHLPPLDEAAESIAGHMAHRLNNAPAVASGGRNGRVPIASSSKTIEALYDNEAVVNDKVLAATPWELKAVKKTSSKAEFKIVNINTSVADKFPVTCEIASADHTQITPNTSISITFDAAQIFNKEDFVSRFCIELEAGCRQLKLLNPSDFSPALFEHMAVMADRVRGLQNQKEGAYKNWNDTTKKRDQAQQKEQFLNALDQAVSGNAANWKLLLGEAKQLFGSELQISNDKPVNLPALVSRYQKEAGTQGKKLTNLNKQHFEKSNEYADAVYDLRKVLQKLTVDPTNVESYITEMKSYVDQKVTGLPPQQASKLLRLRDELKSSALLYKYTSDPKGFPKIQQKHSGVADTDITADLVQHLISVQAPEPKSFVNSGVSGGHLESALKEFEQQNPTYHFELYKEKQINSDLTLKAYEQYRWIDKSKNAPDPSDLTDLANKLKWEKCQVKKTVANNLIAYLQQGEDAFHRWKKGGHFDPKGASSQRIGREMYENAPNSMIAAMSEDKVEFGGFIQNDPRKSRWVLTTLVPHIETILN</sequence>
<gene>
    <name evidence="2" type="ORF">AV654_07270</name>
</gene>
<comment type="caution">
    <text evidence="2">The sequence shown here is derived from an EMBL/GenBank/DDBJ whole genome shotgun (WGS) entry which is preliminary data.</text>
</comment>
<organism evidence="2 3">
    <name type="scientific">Paenibacillus elgii</name>
    <dbReference type="NCBI Taxonomy" id="189691"/>
    <lineage>
        <taxon>Bacteria</taxon>
        <taxon>Bacillati</taxon>
        <taxon>Bacillota</taxon>
        <taxon>Bacilli</taxon>
        <taxon>Bacillales</taxon>
        <taxon>Paenibacillaceae</taxon>
        <taxon>Paenibacillus</taxon>
    </lineage>
</organism>
<evidence type="ECO:0000313" key="2">
    <source>
        <dbReference type="EMBL" id="KZE83982.1"/>
    </source>
</evidence>
<dbReference type="Proteomes" id="UP000076563">
    <property type="component" value="Unassembled WGS sequence"/>
</dbReference>
<dbReference type="AlphaFoldDB" id="A0A161SMM3"/>
<reference evidence="3" key="1">
    <citation type="submission" date="2016-01" db="EMBL/GenBank/DDBJ databases">
        <title>Draft genome of Chromobacterium sp. F49.</title>
        <authorList>
            <person name="Hong K.W."/>
        </authorList>
    </citation>
    <scope>NUCLEOTIDE SEQUENCE [LARGE SCALE GENOMIC DNA]</scope>
    <source>
        <strain evidence="3">M63</strain>
    </source>
</reference>